<dbReference type="Proteomes" id="UP000632222">
    <property type="component" value="Unassembled WGS sequence"/>
</dbReference>
<evidence type="ECO:0000313" key="4">
    <source>
        <dbReference type="Proteomes" id="UP000632222"/>
    </source>
</evidence>
<evidence type="ECO:0000313" key="3">
    <source>
        <dbReference type="EMBL" id="GGJ36444.1"/>
    </source>
</evidence>
<feature type="compositionally biased region" description="Pro residues" evidence="1">
    <location>
        <begin position="47"/>
        <end position="58"/>
    </location>
</feature>
<evidence type="ECO:0000259" key="2">
    <source>
        <dbReference type="Pfam" id="PF22807"/>
    </source>
</evidence>
<sequence>MHNGVFSCGLQAVRLLKYRVEEFKPMHKTLTTLAVLLSAAFAQQQDPPTPRPIPPGEPPATVTATRNEPTPLEFTSDQLKKVQVPAGFQVKVISTGLGNARMLQVMPDGSIYLTRRSSGDVLLLKDQNGDGMIDSTERKQVAQNLSQAHGIAEKDGKLYIAADTTIWVASILSDGTLTIPRVFASDFPDGGQHSARTLHWGSDGYLYASIGSPNNDTPVPNPESATLVKISPDGKSREVFARGLRHTIGFGWHPQTGILWGFDQGSDWHGDNIPPEELNRLERGKNYGWPFCYGDRIPDPYVNVGNIPGKITKEEYCKATEASTLNYTAHAAAINMIFYTGTQFPAEFKNDAFVAFRGSWNRNEPSGYELARVHFDAMGVPVSITPFMTGFVFKDGDVWKQFARLAGVAQYTDGSLLVTDDQSGVLLQISYTGGVQ</sequence>
<dbReference type="InterPro" id="IPR011042">
    <property type="entry name" value="6-blade_b-propeller_TolB-like"/>
</dbReference>
<organism evidence="3 4">
    <name type="scientific">Deinococcus roseus</name>
    <dbReference type="NCBI Taxonomy" id="392414"/>
    <lineage>
        <taxon>Bacteria</taxon>
        <taxon>Thermotogati</taxon>
        <taxon>Deinococcota</taxon>
        <taxon>Deinococci</taxon>
        <taxon>Deinococcales</taxon>
        <taxon>Deinococcaceae</taxon>
        <taxon>Deinococcus</taxon>
    </lineage>
</organism>
<gene>
    <name evidence="3" type="ORF">GCM10008938_23170</name>
</gene>
<reference evidence="4" key="1">
    <citation type="journal article" date="2019" name="Int. J. Syst. Evol. Microbiol.">
        <title>The Global Catalogue of Microorganisms (GCM) 10K type strain sequencing project: providing services to taxonomists for standard genome sequencing and annotation.</title>
        <authorList>
            <consortium name="The Broad Institute Genomics Platform"/>
            <consortium name="The Broad Institute Genome Sequencing Center for Infectious Disease"/>
            <person name="Wu L."/>
            <person name="Ma J."/>
        </authorList>
    </citation>
    <scope>NUCLEOTIDE SEQUENCE [LARGE SCALE GENOMIC DNA]</scope>
    <source>
        <strain evidence="4">JCM 14370</strain>
    </source>
</reference>
<dbReference type="SUPFAM" id="SSF50952">
    <property type="entry name" value="Soluble quinoprotein glucose dehydrogenase"/>
    <property type="match status" value="1"/>
</dbReference>
<dbReference type="InterPro" id="IPR054539">
    <property type="entry name" value="Beta-prop_PDH"/>
</dbReference>
<dbReference type="InterPro" id="IPR011041">
    <property type="entry name" value="Quinoprot_gluc/sorb_DH_b-prop"/>
</dbReference>
<dbReference type="PANTHER" id="PTHR33546">
    <property type="entry name" value="LARGE, MULTIFUNCTIONAL SECRETED PROTEIN-RELATED"/>
    <property type="match status" value="1"/>
</dbReference>
<name>A0ABQ2CZI2_9DEIO</name>
<evidence type="ECO:0000256" key="1">
    <source>
        <dbReference type="SAM" id="MobiDB-lite"/>
    </source>
</evidence>
<accession>A0ABQ2CZI2</accession>
<dbReference type="Gene3D" id="2.120.10.30">
    <property type="entry name" value="TolB, C-terminal domain"/>
    <property type="match status" value="1"/>
</dbReference>
<protein>
    <submittedName>
        <fullName evidence="3">Oxidoreductase</fullName>
    </submittedName>
</protein>
<proteinExistence type="predicted"/>
<keyword evidence="4" id="KW-1185">Reference proteome</keyword>
<feature type="region of interest" description="Disordered" evidence="1">
    <location>
        <begin position="44"/>
        <end position="68"/>
    </location>
</feature>
<dbReference type="PANTHER" id="PTHR33546:SF1">
    <property type="entry name" value="LARGE, MULTIFUNCTIONAL SECRETED PROTEIN"/>
    <property type="match status" value="1"/>
</dbReference>
<dbReference type="EMBL" id="BMOD01000007">
    <property type="protein sequence ID" value="GGJ36444.1"/>
    <property type="molecule type" value="Genomic_DNA"/>
</dbReference>
<dbReference type="Pfam" id="PF22807">
    <property type="entry name" value="TrAA12"/>
    <property type="match status" value="1"/>
</dbReference>
<feature type="domain" description="Pyrroloquinoline quinone-dependent pyranose dehydrogenase beta-propeller" evidence="2">
    <location>
        <begin position="83"/>
        <end position="429"/>
    </location>
</feature>
<comment type="caution">
    <text evidence="3">The sequence shown here is derived from an EMBL/GenBank/DDBJ whole genome shotgun (WGS) entry which is preliminary data.</text>
</comment>